<reference evidence="3" key="1">
    <citation type="submission" date="2022-10" db="EMBL/GenBank/DDBJ databases">
        <title>Luteolibacter sp. GHJ8, whole genome shotgun sequencing project.</title>
        <authorList>
            <person name="Zhao G."/>
            <person name="Shen L."/>
        </authorList>
    </citation>
    <scope>NUCLEOTIDE SEQUENCE</scope>
    <source>
        <strain evidence="3">GHJ8</strain>
    </source>
</reference>
<evidence type="ECO:0000313" key="3">
    <source>
        <dbReference type="EMBL" id="MCW1912960.1"/>
    </source>
</evidence>
<keyword evidence="1" id="KW-1133">Transmembrane helix</keyword>
<sequence length="206" mass="23463">MKRFFKNNGLSLVLLLLFLAFWAAQSVAGHHVYNDEQLQHGQPAVAYGDYLASGHFWQATGENWESEFLQMGFYVILTTFLFQRGSAESNDPEEADLLARQRRRKRRTWLYRNSLSLAFLALFGGAFFIHALGGLEEENQERGEHGQPPESLAEFISGSEFWFQSFQNWQSEFLAVLSIVVLSIFLRQDGSPESKDVEDPNSKTGS</sequence>
<keyword evidence="4" id="KW-1185">Reference proteome</keyword>
<dbReference type="RefSeq" id="WP_264511907.1">
    <property type="nucleotide sequence ID" value="NZ_JAPDDR010000002.1"/>
</dbReference>
<keyword evidence="1" id="KW-0812">Transmembrane</keyword>
<feature type="transmembrane region" description="Helical" evidence="1">
    <location>
        <begin position="169"/>
        <end position="186"/>
    </location>
</feature>
<dbReference type="EMBL" id="JAPDDR010000002">
    <property type="protein sequence ID" value="MCW1912960.1"/>
    <property type="molecule type" value="Genomic_DNA"/>
</dbReference>
<accession>A0ABT3FZE7</accession>
<comment type="caution">
    <text evidence="3">The sequence shown here is derived from an EMBL/GenBank/DDBJ whole genome shotgun (WGS) entry which is preliminary data.</text>
</comment>
<dbReference type="Pfam" id="PF20554">
    <property type="entry name" value="DUF6766"/>
    <property type="match status" value="1"/>
</dbReference>
<feature type="signal peptide" evidence="2">
    <location>
        <begin position="1"/>
        <end position="28"/>
    </location>
</feature>
<feature type="transmembrane region" description="Helical" evidence="1">
    <location>
        <begin position="108"/>
        <end position="132"/>
    </location>
</feature>
<name>A0ABT3FZE7_9BACT</name>
<dbReference type="InterPro" id="IPR046657">
    <property type="entry name" value="DUF6766"/>
</dbReference>
<feature type="chain" id="PRO_5046232215" evidence="2">
    <location>
        <begin position="29"/>
        <end position="206"/>
    </location>
</feature>
<gene>
    <name evidence="3" type="ORF">OJ996_05220</name>
</gene>
<proteinExistence type="predicted"/>
<keyword evidence="1" id="KW-0472">Membrane</keyword>
<keyword evidence="2" id="KW-0732">Signal</keyword>
<dbReference type="Proteomes" id="UP001165653">
    <property type="component" value="Unassembled WGS sequence"/>
</dbReference>
<evidence type="ECO:0000256" key="1">
    <source>
        <dbReference type="SAM" id="Phobius"/>
    </source>
</evidence>
<evidence type="ECO:0000256" key="2">
    <source>
        <dbReference type="SAM" id="SignalP"/>
    </source>
</evidence>
<evidence type="ECO:0000313" key="4">
    <source>
        <dbReference type="Proteomes" id="UP001165653"/>
    </source>
</evidence>
<protein>
    <submittedName>
        <fullName evidence="3">Uncharacterized protein</fullName>
    </submittedName>
</protein>
<organism evidence="3 4">
    <name type="scientific">Luteolibacter rhizosphaerae</name>
    <dbReference type="NCBI Taxonomy" id="2989719"/>
    <lineage>
        <taxon>Bacteria</taxon>
        <taxon>Pseudomonadati</taxon>
        <taxon>Verrucomicrobiota</taxon>
        <taxon>Verrucomicrobiia</taxon>
        <taxon>Verrucomicrobiales</taxon>
        <taxon>Verrucomicrobiaceae</taxon>
        <taxon>Luteolibacter</taxon>
    </lineage>
</organism>